<evidence type="ECO:0000313" key="2">
    <source>
        <dbReference type="EMBL" id="RKF18769.1"/>
    </source>
</evidence>
<sequence length="262" mass="29481">MIELSGGRRQAIYLEKDCVYRPWNSWSDSVHLLLNYLQAQGFTQSPRFLGQSEQGQEILSFIDGDVYNYPLQGPIASETALVSAAKLLKQFHQHSASFLKTIDYKSLPWMLESNEPIELVCHGDFSPYNVALRGELVVGVFDFDTAHPGSGLWDVAYAVYCWAPLKTGTVASIGTGLNRWPQQLRRARIFCDNYGLNAKQRRRLPSLMAKRLQALVNFMLKQASAGESCFIENVEHGHHLGYLADIDYINAHADELIDGLLN</sequence>
<dbReference type="InterPro" id="IPR002575">
    <property type="entry name" value="Aminoglycoside_PTrfase"/>
</dbReference>
<protein>
    <submittedName>
        <fullName evidence="2">Phosphotransferase</fullName>
    </submittedName>
</protein>
<dbReference type="RefSeq" id="WP_120354849.1">
    <property type="nucleotide sequence ID" value="NZ_RAQO01000005.1"/>
</dbReference>
<dbReference type="SUPFAM" id="SSF56112">
    <property type="entry name" value="Protein kinase-like (PK-like)"/>
    <property type="match status" value="1"/>
</dbReference>
<dbReference type="Gene3D" id="3.90.1200.10">
    <property type="match status" value="1"/>
</dbReference>
<keyword evidence="2" id="KW-0808">Transferase</keyword>
<dbReference type="EMBL" id="RAQO01000005">
    <property type="protein sequence ID" value="RKF18769.1"/>
    <property type="molecule type" value="Genomic_DNA"/>
</dbReference>
<comment type="caution">
    <text evidence="2">The sequence shown here is derived from an EMBL/GenBank/DDBJ whole genome shotgun (WGS) entry which is preliminary data.</text>
</comment>
<evidence type="ECO:0000313" key="3">
    <source>
        <dbReference type="Proteomes" id="UP000286482"/>
    </source>
</evidence>
<dbReference type="AlphaFoldDB" id="A0A420EDF5"/>
<accession>A0A420EDF5</accession>
<organism evidence="2 3">
    <name type="scientific">Alginatibacterium sediminis</name>
    <dbReference type="NCBI Taxonomy" id="2164068"/>
    <lineage>
        <taxon>Bacteria</taxon>
        <taxon>Pseudomonadati</taxon>
        <taxon>Pseudomonadota</taxon>
        <taxon>Gammaproteobacteria</taxon>
        <taxon>Alteromonadales</taxon>
        <taxon>Alteromonadaceae</taxon>
        <taxon>Alginatibacterium</taxon>
    </lineage>
</organism>
<evidence type="ECO:0000259" key="1">
    <source>
        <dbReference type="Pfam" id="PF01636"/>
    </source>
</evidence>
<name>A0A420EDF5_9ALTE</name>
<reference evidence="2 3" key="1">
    <citation type="submission" date="2018-09" db="EMBL/GenBank/DDBJ databases">
        <authorList>
            <person name="Wang Z."/>
        </authorList>
    </citation>
    <scope>NUCLEOTIDE SEQUENCE [LARGE SCALE GENOMIC DNA]</scope>
    <source>
        <strain evidence="2 3">ALS 81</strain>
    </source>
</reference>
<dbReference type="InterPro" id="IPR011009">
    <property type="entry name" value="Kinase-like_dom_sf"/>
</dbReference>
<keyword evidence="3" id="KW-1185">Reference proteome</keyword>
<dbReference type="Proteomes" id="UP000286482">
    <property type="component" value="Unassembled WGS sequence"/>
</dbReference>
<dbReference type="GO" id="GO:0016740">
    <property type="term" value="F:transferase activity"/>
    <property type="evidence" value="ECO:0007669"/>
    <property type="project" value="UniProtKB-KW"/>
</dbReference>
<dbReference type="Pfam" id="PF01636">
    <property type="entry name" value="APH"/>
    <property type="match status" value="1"/>
</dbReference>
<proteinExistence type="predicted"/>
<dbReference type="OrthoDB" id="236897at2"/>
<gene>
    <name evidence="2" type="ORF">DBZ36_10255</name>
</gene>
<feature type="domain" description="Aminoglycoside phosphotransferase" evidence="1">
    <location>
        <begin position="118"/>
        <end position="163"/>
    </location>
</feature>